<keyword evidence="9 10" id="KW-0472">Membrane</keyword>
<comment type="catalytic activity">
    <reaction evidence="1">
        <text>ATP + protein L-histidine = ADP + protein N-phospho-L-histidine.</text>
        <dbReference type="EC" id="2.7.13.3"/>
    </reaction>
</comment>
<evidence type="ECO:0000256" key="8">
    <source>
        <dbReference type="ARBA" id="ARBA00022989"/>
    </source>
</evidence>
<evidence type="ECO:0000256" key="5">
    <source>
        <dbReference type="ARBA" id="ARBA00022679"/>
    </source>
</evidence>
<dbReference type="Gene3D" id="6.10.250.1190">
    <property type="match status" value="1"/>
</dbReference>
<evidence type="ECO:0000256" key="1">
    <source>
        <dbReference type="ARBA" id="ARBA00000085"/>
    </source>
</evidence>
<evidence type="ECO:0000256" key="7">
    <source>
        <dbReference type="ARBA" id="ARBA00022777"/>
    </source>
</evidence>
<evidence type="ECO:0000256" key="9">
    <source>
        <dbReference type="ARBA" id="ARBA00023136"/>
    </source>
</evidence>
<dbReference type="PROSITE" id="PS50839">
    <property type="entry name" value="CHASE"/>
    <property type="match status" value="1"/>
</dbReference>
<comment type="caution">
    <text evidence="12">The sequence shown here is derived from an EMBL/GenBank/DDBJ whole genome shotgun (WGS) entry which is preliminary data.</text>
</comment>
<dbReference type="GO" id="GO:0004673">
    <property type="term" value="F:protein histidine kinase activity"/>
    <property type="evidence" value="ECO:0007669"/>
    <property type="project" value="UniProtKB-EC"/>
</dbReference>
<keyword evidence="4" id="KW-0597">Phosphoprotein</keyword>
<evidence type="ECO:0000259" key="11">
    <source>
        <dbReference type="PROSITE" id="PS50839"/>
    </source>
</evidence>
<dbReference type="Proteomes" id="UP001188597">
    <property type="component" value="Unassembled WGS sequence"/>
</dbReference>
<comment type="subcellular location">
    <subcellularLocation>
        <location evidence="2">Endomembrane system</location>
        <topology evidence="2">Multi-pass membrane protein</topology>
    </subcellularLocation>
</comment>
<evidence type="ECO:0000313" key="12">
    <source>
        <dbReference type="EMBL" id="KAK3010498.1"/>
    </source>
</evidence>
<keyword evidence="8 10" id="KW-1133">Transmembrane helix</keyword>
<dbReference type="InterPro" id="IPR050956">
    <property type="entry name" value="2C_system_His_kinase"/>
</dbReference>
<keyword evidence="13" id="KW-1185">Reference proteome</keyword>
<dbReference type="GO" id="GO:0005634">
    <property type="term" value="C:nucleus"/>
    <property type="evidence" value="ECO:0007669"/>
    <property type="project" value="TreeGrafter"/>
</dbReference>
<evidence type="ECO:0000256" key="10">
    <source>
        <dbReference type="SAM" id="Phobius"/>
    </source>
</evidence>
<dbReference type="AlphaFoldDB" id="A0AA89AQJ8"/>
<gene>
    <name evidence="12" type="ORF">RJ639_011767</name>
</gene>
<keyword evidence="5" id="KW-0808">Transferase</keyword>
<feature type="transmembrane region" description="Helical" evidence="10">
    <location>
        <begin position="268"/>
        <end position="287"/>
    </location>
</feature>
<evidence type="ECO:0000256" key="6">
    <source>
        <dbReference type="ARBA" id="ARBA00022692"/>
    </source>
</evidence>
<reference evidence="12" key="1">
    <citation type="submission" date="2022-12" db="EMBL/GenBank/DDBJ databases">
        <title>Draft genome assemblies for two species of Escallonia (Escalloniales).</title>
        <authorList>
            <person name="Chanderbali A."/>
            <person name="Dervinis C."/>
            <person name="Anghel I."/>
            <person name="Soltis D."/>
            <person name="Soltis P."/>
            <person name="Zapata F."/>
        </authorList>
    </citation>
    <scope>NUCLEOTIDE SEQUENCE</scope>
    <source>
        <strain evidence="12">UCBG64.0493</strain>
        <tissue evidence="12">Leaf</tissue>
    </source>
</reference>
<dbReference type="EMBL" id="JAVXUP010001537">
    <property type="protein sequence ID" value="KAK3010498.1"/>
    <property type="molecule type" value="Genomic_DNA"/>
</dbReference>
<accession>A0AA89AQJ8</accession>
<sequence>MDVLLVVHGDDGRKKMNERGSLKDQEWLEQFHLFIYEETAEIHPILLDDRTSIVALFPRFPFDEFFCCLWDFSQAFEAVSEDITGGPKRKMDTSDICEDKDRILLKHLNVSKEELHALASSFFESDQLLKIIGVVLLLSVLILMSQLLQITSLKCTKQSRVEMSTSNIIGCALKLSSLENQKFEEQHGWDAKDAESWGQCPAQVNIPRTPGLSLLRAKFVSFLFQSSSSSISSQHHGHDMNAGRTMLFENLAREHCQNFYFCLMKICWWVLIGIGVSCHIPGLNVMFWRNQEEKLVEVQPLPEQRQLLQLQQHKQQQQAQISSRSAGKWRKKLLLIFVLAGVIGSIWLFWYLNEDISFRRKETLANMCDERARMLQDQFNVSMNHVHALAILVSTFHHGKKHSAIDQKTFGEYTERTAFERPLTSGVAYALRVPHHERERFEKKHGWTIRKMETEDQTLVQDCIPENLDPSPVQDEYAPVIFSQETVSHIVSIDMMSGKLAHDMGSGFKPPDMLKNSWEQ</sequence>
<feature type="transmembrane region" description="Helical" evidence="10">
    <location>
        <begin position="128"/>
        <end position="148"/>
    </location>
</feature>
<feature type="domain" description="CHASE" evidence="11">
    <location>
        <begin position="401"/>
        <end position="499"/>
    </location>
</feature>
<evidence type="ECO:0000256" key="4">
    <source>
        <dbReference type="ARBA" id="ARBA00022553"/>
    </source>
</evidence>
<name>A0AA89AQJ8_9ASTE</name>
<dbReference type="GO" id="GO:0007165">
    <property type="term" value="P:signal transduction"/>
    <property type="evidence" value="ECO:0007669"/>
    <property type="project" value="UniProtKB-ARBA"/>
</dbReference>
<dbReference type="InterPro" id="IPR042240">
    <property type="entry name" value="CHASE_sf"/>
</dbReference>
<dbReference type="PANTHER" id="PTHR43719:SF35">
    <property type="entry name" value="HISTIDINE KINASE 2"/>
    <property type="match status" value="1"/>
</dbReference>
<dbReference type="Gene3D" id="3.30.450.350">
    <property type="entry name" value="CHASE domain"/>
    <property type="match status" value="1"/>
</dbReference>
<evidence type="ECO:0000256" key="2">
    <source>
        <dbReference type="ARBA" id="ARBA00004127"/>
    </source>
</evidence>
<dbReference type="GO" id="GO:0012505">
    <property type="term" value="C:endomembrane system"/>
    <property type="evidence" value="ECO:0007669"/>
    <property type="project" value="UniProtKB-SubCell"/>
</dbReference>
<feature type="transmembrane region" description="Helical" evidence="10">
    <location>
        <begin position="333"/>
        <end position="352"/>
    </location>
</feature>
<dbReference type="EC" id="2.7.13.3" evidence="3"/>
<dbReference type="PANTHER" id="PTHR43719">
    <property type="entry name" value="TWO-COMPONENT HISTIDINE KINASE"/>
    <property type="match status" value="1"/>
</dbReference>
<evidence type="ECO:0000313" key="13">
    <source>
        <dbReference type="Proteomes" id="UP001188597"/>
    </source>
</evidence>
<dbReference type="InterPro" id="IPR006189">
    <property type="entry name" value="CHASE_dom"/>
</dbReference>
<proteinExistence type="predicted"/>
<feature type="non-terminal residue" evidence="12">
    <location>
        <position position="1"/>
    </location>
</feature>
<organism evidence="12 13">
    <name type="scientific">Escallonia herrerae</name>
    <dbReference type="NCBI Taxonomy" id="1293975"/>
    <lineage>
        <taxon>Eukaryota</taxon>
        <taxon>Viridiplantae</taxon>
        <taxon>Streptophyta</taxon>
        <taxon>Embryophyta</taxon>
        <taxon>Tracheophyta</taxon>
        <taxon>Spermatophyta</taxon>
        <taxon>Magnoliopsida</taxon>
        <taxon>eudicotyledons</taxon>
        <taxon>Gunneridae</taxon>
        <taxon>Pentapetalae</taxon>
        <taxon>asterids</taxon>
        <taxon>campanulids</taxon>
        <taxon>Escalloniales</taxon>
        <taxon>Escalloniaceae</taxon>
        <taxon>Escallonia</taxon>
    </lineage>
</organism>
<dbReference type="Pfam" id="PF03924">
    <property type="entry name" value="CHASE"/>
    <property type="match status" value="1"/>
</dbReference>
<keyword evidence="6 10" id="KW-0812">Transmembrane</keyword>
<evidence type="ECO:0000256" key="3">
    <source>
        <dbReference type="ARBA" id="ARBA00012438"/>
    </source>
</evidence>
<keyword evidence="7" id="KW-0418">Kinase</keyword>
<protein>
    <recommendedName>
        <fullName evidence="3">histidine kinase</fullName>
        <ecNumber evidence="3">2.7.13.3</ecNumber>
    </recommendedName>
</protein>